<sequence>MKRLALAIALISSALLSGCIIVPAHRHGGYHRDDYRRDGGYQRDGGYYRGSVYIQSGPR</sequence>
<gene>
    <name evidence="1" type="ORF">J2X20_005363</name>
</gene>
<evidence type="ECO:0008006" key="3">
    <source>
        <dbReference type="Google" id="ProtNLM"/>
    </source>
</evidence>
<name>A0ABU1YUY1_ROSSA</name>
<reference evidence="1 2" key="1">
    <citation type="submission" date="2023-07" db="EMBL/GenBank/DDBJ databases">
        <title>Sorghum-associated microbial communities from plants grown in Nebraska, USA.</title>
        <authorList>
            <person name="Schachtman D."/>
        </authorList>
    </citation>
    <scope>NUCLEOTIDE SEQUENCE [LARGE SCALE GENOMIC DNA]</scope>
    <source>
        <strain evidence="1 2">BE314</strain>
    </source>
</reference>
<dbReference type="PROSITE" id="PS51257">
    <property type="entry name" value="PROKAR_LIPOPROTEIN"/>
    <property type="match status" value="1"/>
</dbReference>
<keyword evidence="2" id="KW-1185">Reference proteome</keyword>
<organism evidence="1 2">
    <name type="scientific">Roseateles saccharophilus</name>
    <name type="common">Pseudomonas saccharophila</name>
    <dbReference type="NCBI Taxonomy" id="304"/>
    <lineage>
        <taxon>Bacteria</taxon>
        <taxon>Pseudomonadati</taxon>
        <taxon>Pseudomonadota</taxon>
        <taxon>Betaproteobacteria</taxon>
        <taxon>Burkholderiales</taxon>
        <taxon>Sphaerotilaceae</taxon>
        <taxon>Roseateles</taxon>
    </lineage>
</organism>
<dbReference type="RefSeq" id="WP_310272247.1">
    <property type="nucleotide sequence ID" value="NZ_JAVDXU010000005.1"/>
</dbReference>
<accession>A0ABU1YUY1</accession>
<dbReference type="Proteomes" id="UP001180453">
    <property type="component" value="Unassembled WGS sequence"/>
</dbReference>
<dbReference type="EMBL" id="JAVDXU010000005">
    <property type="protein sequence ID" value="MDR7272680.1"/>
    <property type="molecule type" value="Genomic_DNA"/>
</dbReference>
<protein>
    <recommendedName>
        <fullName evidence="3">Lipoprotein</fullName>
    </recommendedName>
</protein>
<comment type="caution">
    <text evidence="1">The sequence shown here is derived from an EMBL/GenBank/DDBJ whole genome shotgun (WGS) entry which is preliminary data.</text>
</comment>
<evidence type="ECO:0000313" key="2">
    <source>
        <dbReference type="Proteomes" id="UP001180453"/>
    </source>
</evidence>
<proteinExistence type="predicted"/>
<evidence type="ECO:0000313" key="1">
    <source>
        <dbReference type="EMBL" id="MDR7272680.1"/>
    </source>
</evidence>